<feature type="compositionally biased region" description="Acidic residues" evidence="1">
    <location>
        <begin position="11"/>
        <end position="20"/>
    </location>
</feature>
<reference evidence="2" key="2">
    <citation type="submission" date="2025-09" db="UniProtKB">
        <authorList>
            <consortium name="Ensembl"/>
        </authorList>
    </citation>
    <scope>IDENTIFICATION</scope>
</reference>
<sequence length="71" mass="7599">MAEAEYHRVEDPEEDSPPGEEELLLHVTEGRQGSWHHIKNLDDFFTKISSLGTVPTGGVGASSSSACTNGS</sequence>
<name>A0A8C9EWR8_PAVCR</name>
<dbReference type="AlphaFoldDB" id="A0A8C9EWR8"/>
<evidence type="ECO:0000256" key="1">
    <source>
        <dbReference type="SAM" id="MobiDB-lite"/>
    </source>
</evidence>
<reference evidence="2" key="1">
    <citation type="submission" date="2025-08" db="UniProtKB">
        <authorList>
            <consortium name="Ensembl"/>
        </authorList>
    </citation>
    <scope>IDENTIFICATION</scope>
</reference>
<dbReference type="Ensembl" id="ENSPSTT00000006550.1">
    <property type="protein sequence ID" value="ENSPSTP00000006240.1"/>
    <property type="gene ID" value="ENSPSTG00000004415.1"/>
</dbReference>
<evidence type="ECO:0000313" key="3">
    <source>
        <dbReference type="Proteomes" id="UP000694428"/>
    </source>
</evidence>
<proteinExistence type="predicted"/>
<dbReference type="Proteomes" id="UP000694428">
    <property type="component" value="Unplaced"/>
</dbReference>
<feature type="region of interest" description="Disordered" evidence="1">
    <location>
        <begin position="1"/>
        <end position="20"/>
    </location>
</feature>
<keyword evidence="3" id="KW-1185">Reference proteome</keyword>
<protein>
    <submittedName>
        <fullName evidence="2">Autophagy related 9B</fullName>
    </submittedName>
</protein>
<evidence type="ECO:0000313" key="2">
    <source>
        <dbReference type="Ensembl" id="ENSPSTP00000006240.1"/>
    </source>
</evidence>
<organism evidence="2 3">
    <name type="scientific">Pavo cristatus</name>
    <name type="common">Indian peafowl</name>
    <name type="synonym">Blue peafowl</name>
    <dbReference type="NCBI Taxonomy" id="9049"/>
    <lineage>
        <taxon>Eukaryota</taxon>
        <taxon>Metazoa</taxon>
        <taxon>Chordata</taxon>
        <taxon>Craniata</taxon>
        <taxon>Vertebrata</taxon>
        <taxon>Euteleostomi</taxon>
        <taxon>Archelosauria</taxon>
        <taxon>Archosauria</taxon>
        <taxon>Dinosauria</taxon>
        <taxon>Saurischia</taxon>
        <taxon>Theropoda</taxon>
        <taxon>Coelurosauria</taxon>
        <taxon>Aves</taxon>
        <taxon>Neognathae</taxon>
        <taxon>Galloanserae</taxon>
        <taxon>Galliformes</taxon>
        <taxon>Phasianidae</taxon>
        <taxon>Phasianinae</taxon>
        <taxon>Pavo</taxon>
    </lineage>
</organism>
<accession>A0A8C9EWR8</accession>
<feature type="compositionally biased region" description="Basic and acidic residues" evidence="1">
    <location>
        <begin position="1"/>
        <end position="10"/>
    </location>
</feature>